<accession>A0AAX3SQ31</accession>
<dbReference type="EMBL" id="CP120956">
    <property type="protein sequence ID" value="WFF82178.1"/>
    <property type="molecule type" value="Genomic_DNA"/>
</dbReference>
<dbReference type="Proteomes" id="UP001219066">
    <property type="component" value="Chromosome"/>
</dbReference>
<dbReference type="Pfam" id="PF12146">
    <property type="entry name" value="Hydrolase_4"/>
    <property type="match status" value="1"/>
</dbReference>
<gene>
    <name evidence="2" type="ORF">PYR84_05655</name>
</gene>
<evidence type="ECO:0000259" key="1">
    <source>
        <dbReference type="Pfam" id="PF12146"/>
    </source>
</evidence>
<evidence type="ECO:0000313" key="3">
    <source>
        <dbReference type="Proteomes" id="UP001219066"/>
    </source>
</evidence>
<dbReference type="AlphaFoldDB" id="A0AAX3SQ31"/>
<dbReference type="InterPro" id="IPR029058">
    <property type="entry name" value="AB_hydrolase_fold"/>
</dbReference>
<dbReference type="InterPro" id="IPR022742">
    <property type="entry name" value="Hydrolase_4"/>
</dbReference>
<sequence>MTLIGHSGGGIAAAIWAARNPDVARDHLAGVVLLAAQATHAASTPLAWARIRGYLAWIGRRNWLAANRMVGPEAESGQLMRQWCQWNLQRRFVGHDGMNYLQALSQVRIPVLALAGAGDRLIAPWQGCEALASAFGGTDVEFVLCGKATGFVEDYSHSRLLMAGNAQSDVFPRIAQWIRLRAEQGGQALVS</sequence>
<protein>
    <recommendedName>
        <fullName evidence="1">Serine aminopeptidase S33 domain-containing protein</fullName>
    </recommendedName>
</protein>
<feature type="domain" description="Serine aminopeptidase S33" evidence="1">
    <location>
        <begin position="2"/>
        <end position="143"/>
    </location>
</feature>
<evidence type="ECO:0000313" key="2">
    <source>
        <dbReference type="EMBL" id="WFF82178.1"/>
    </source>
</evidence>
<dbReference type="SUPFAM" id="SSF53474">
    <property type="entry name" value="alpha/beta-Hydrolases"/>
    <property type="match status" value="1"/>
</dbReference>
<dbReference type="Gene3D" id="3.40.50.1820">
    <property type="entry name" value="alpha/beta hydrolase"/>
    <property type="match status" value="1"/>
</dbReference>
<name>A0AAX3SQ31_9BURK</name>
<organism evidence="2 3">
    <name type="scientific">Delftia tsuruhatensis</name>
    <dbReference type="NCBI Taxonomy" id="180282"/>
    <lineage>
        <taxon>Bacteria</taxon>
        <taxon>Pseudomonadati</taxon>
        <taxon>Pseudomonadota</taxon>
        <taxon>Betaproteobacteria</taxon>
        <taxon>Burkholderiales</taxon>
        <taxon>Comamonadaceae</taxon>
        <taxon>Delftia</taxon>
    </lineage>
</organism>
<proteinExistence type="predicted"/>
<dbReference type="RefSeq" id="WP_277849412.1">
    <property type="nucleotide sequence ID" value="NZ_CP120956.1"/>
</dbReference>
<reference evidence="2" key="1">
    <citation type="submission" date="2023-03" db="EMBL/GenBank/DDBJ databases">
        <title>Synergistic degradation of erythromycin by symbiotic bacteria Ery-6A and Ery-6B and application in simulated water remediation.</title>
        <authorList>
            <person name="Xu S."/>
        </authorList>
    </citation>
    <scope>NUCLEOTIDE SEQUENCE</scope>
    <source>
        <strain evidence="2">Ery-6A</strain>
    </source>
</reference>